<dbReference type="Pfam" id="PF00410">
    <property type="entry name" value="Ribosomal_S8"/>
    <property type="match status" value="1"/>
</dbReference>
<dbReference type="Proteomes" id="UP001202328">
    <property type="component" value="Unassembled WGS sequence"/>
</dbReference>
<dbReference type="AlphaFoldDB" id="A0AAD4S7R5"/>
<dbReference type="GO" id="GO:1990904">
    <property type="term" value="C:ribonucleoprotein complex"/>
    <property type="evidence" value="ECO:0007669"/>
    <property type="project" value="UniProtKB-KW"/>
</dbReference>
<dbReference type="PANTHER" id="PTHR11758">
    <property type="entry name" value="40S RIBOSOMAL PROTEIN S15A"/>
    <property type="match status" value="1"/>
</dbReference>
<dbReference type="GO" id="GO:0003735">
    <property type="term" value="F:structural constituent of ribosome"/>
    <property type="evidence" value="ECO:0007669"/>
    <property type="project" value="InterPro"/>
</dbReference>
<dbReference type="EMBL" id="JAJJMB010013076">
    <property type="protein sequence ID" value="KAI3871139.1"/>
    <property type="molecule type" value="Genomic_DNA"/>
</dbReference>
<dbReference type="Gene3D" id="3.30.1370.30">
    <property type="match status" value="1"/>
</dbReference>
<dbReference type="InterPro" id="IPR035987">
    <property type="entry name" value="Ribosomal_uS8_sf"/>
</dbReference>
<dbReference type="SUPFAM" id="SSF56047">
    <property type="entry name" value="Ribosomal protein S8"/>
    <property type="match status" value="1"/>
</dbReference>
<dbReference type="PROSITE" id="PS00053">
    <property type="entry name" value="RIBOSOMAL_S8"/>
    <property type="match status" value="1"/>
</dbReference>
<dbReference type="FunFam" id="3.30.1370.30:FF:000001">
    <property type="entry name" value="40S ribosomal protein S15a"/>
    <property type="match status" value="1"/>
</dbReference>
<keyword evidence="3 4" id="KW-0687">Ribonucleoprotein</keyword>
<comment type="similarity">
    <text evidence="1 4">Belongs to the universal ribosomal protein uS8 family.</text>
</comment>
<reference evidence="5" key="1">
    <citation type="submission" date="2022-04" db="EMBL/GenBank/DDBJ databases">
        <title>A functionally conserved STORR gene fusion in Papaver species that diverged 16.8 million years ago.</title>
        <authorList>
            <person name="Catania T."/>
        </authorList>
    </citation>
    <scope>NUCLEOTIDE SEQUENCE</scope>
    <source>
        <strain evidence="5">S-188037</strain>
    </source>
</reference>
<dbReference type="InterPro" id="IPR047863">
    <property type="entry name" value="Ribosomal_uS8_CS"/>
</dbReference>
<evidence type="ECO:0000313" key="6">
    <source>
        <dbReference type="Proteomes" id="UP001202328"/>
    </source>
</evidence>
<comment type="caution">
    <text evidence="5">The sequence shown here is derived from an EMBL/GenBank/DDBJ whole genome shotgun (WGS) entry which is preliminary data.</text>
</comment>
<organism evidence="5 6">
    <name type="scientific">Papaver atlanticum</name>
    <dbReference type="NCBI Taxonomy" id="357466"/>
    <lineage>
        <taxon>Eukaryota</taxon>
        <taxon>Viridiplantae</taxon>
        <taxon>Streptophyta</taxon>
        <taxon>Embryophyta</taxon>
        <taxon>Tracheophyta</taxon>
        <taxon>Spermatophyta</taxon>
        <taxon>Magnoliopsida</taxon>
        <taxon>Ranunculales</taxon>
        <taxon>Papaveraceae</taxon>
        <taxon>Papaveroideae</taxon>
        <taxon>Papaver</taxon>
    </lineage>
</organism>
<evidence type="ECO:0000256" key="1">
    <source>
        <dbReference type="ARBA" id="ARBA00006471"/>
    </source>
</evidence>
<dbReference type="InterPro" id="IPR000630">
    <property type="entry name" value="Ribosomal_uS8"/>
</dbReference>
<dbReference type="Gene3D" id="3.30.1490.10">
    <property type="match status" value="1"/>
</dbReference>
<evidence type="ECO:0000256" key="2">
    <source>
        <dbReference type="ARBA" id="ARBA00022980"/>
    </source>
</evidence>
<keyword evidence="2 4" id="KW-0689">Ribosomal protein</keyword>
<name>A0AAD4S7R5_9MAGN</name>
<evidence type="ECO:0000256" key="4">
    <source>
        <dbReference type="RuleBase" id="RU003660"/>
    </source>
</evidence>
<evidence type="ECO:0000313" key="5">
    <source>
        <dbReference type="EMBL" id="KAI3871139.1"/>
    </source>
</evidence>
<sequence>MLKLLHLSVTTFFSYPKDVFVRKRAKSIIRYCLQAKTLPPNHPQINSFILFSLICKSRHQRVIGEMGRRILNQAMSKIVNAERRSRATATLQPISGLMSSFLNIMKHRGYIKDFEVHDPHRVGSITVELQGRIKECKVLMHRQDIKAKDIEEYKTRNLPTRQWGYVVISTPNGVLDHEQAIEQKVGGQVIGYFH</sequence>
<keyword evidence="6" id="KW-1185">Reference proteome</keyword>
<protein>
    <recommendedName>
        <fullName evidence="7">40S ribosomal protein S15a-5</fullName>
    </recommendedName>
</protein>
<evidence type="ECO:0008006" key="7">
    <source>
        <dbReference type="Google" id="ProtNLM"/>
    </source>
</evidence>
<gene>
    <name evidence="5" type="ORF">MKW98_015039</name>
</gene>
<evidence type="ECO:0000256" key="3">
    <source>
        <dbReference type="ARBA" id="ARBA00023274"/>
    </source>
</evidence>
<dbReference type="GO" id="GO:0006412">
    <property type="term" value="P:translation"/>
    <property type="evidence" value="ECO:0007669"/>
    <property type="project" value="InterPro"/>
</dbReference>
<proteinExistence type="inferred from homology"/>
<accession>A0AAD4S7R5</accession>
<dbReference type="GO" id="GO:0005840">
    <property type="term" value="C:ribosome"/>
    <property type="evidence" value="ECO:0007669"/>
    <property type="project" value="UniProtKB-KW"/>
</dbReference>